<name>A0ABT1YH54_9BACL</name>
<dbReference type="EMBL" id="JANQBD010000010">
    <property type="protein sequence ID" value="MCR8632516.1"/>
    <property type="molecule type" value="Genomic_DNA"/>
</dbReference>
<gene>
    <name evidence="1" type="ORF">NV381_15025</name>
</gene>
<organism evidence="1 2">
    <name type="scientific">Paenibacillus radicis</name>
    <name type="common">ex Xue et al. 2023</name>
    <dbReference type="NCBI Taxonomy" id="2972489"/>
    <lineage>
        <taxon>Bacteria</taxon>
        <taxon>Bacillati</taxon>
        <taxon>Bacillota</taxon>
        <taxon>Bacilli</taxon>
        <taxon>Bacillales</taxon>
        <taxon>Paenibacillaceae</taxon>
        <taxon>Paenibacillus</taxon>
    </lineage>
</organism>
<sequence>MDLANRRITIYLLAGVATAPLFMEGLRQTMEARLLQDGWLVQSELLFPYGDWSRKLSSQLREMSHDLWRARTRPLRSIGGQRVAAAIKARGEDSLPLLIGHSGGGVAAVHAVQILADAGGAVGGGTYSRFGADPRQPFPHRIVQIGSPKCPIPEWMRESVLYAGALNAKGKSSDLITRLGSWSGWQRNERGTATWSWKQFAPTAIVHFPVIGGHPDYFRESSPYLNIDGVPNLETTVQAMWDWFQSSCRPKPGIQSD</sequence>
<dbReference type="Proteomes" id="UP001300012">
    <property type="component" value="Unassembled WGS sequence"/>
</dbReference>
<dbReference type="SUPFAM" id="SSF53474">
    <property type="entry name" value="alpha/beta-Hydrolases"/>
    <property type="match status" value="1"/>
</dbReference>
<protein>
    <recommendedName>
        <fullName evidence="3">Alpha/beta hydrolase</fullName>
    </recommendedName>
</protein>
<comment type="caution">
    <text evidence="1">The sequence shown here is derived from an EMBL/GenBank/DDBJ whole genome shotgun (WGS) entry which is preliminary data.</text>
</comment>
<evidence type="ECO:0000313" key="2">
    <source>
        <dbReference type="Proteomes" id="UP001300012"/>
    </source>
</evidence>
<accession>A0ABT1YH54</accession>
<dbReference type="RefSeq" id="WP_258214105.1">
    <property type="nucleotide sequence ID" value="NZ_JANQBD010000010.1"/>
</dbReference>
<evidence type="ECO:0008006" key="3">
    <source>
        <dbReference type="Google" id="ProtNLM"/>
    </source>
</evidence>
<proteinExistence type="predicted"/>
<keyword evidence="2" id="KW-1185">Reference proteome</keyword>
<reference evidence="1 2" key="1">
    <citation type="submission" date="2022-08" db="EMBL/GenBank/DDBJ databases">
        <title>Paenibacillus endoradicis sp. nov., Paenibacillus radicibacter sp. nov and Paenibacillus pararadicis sp. nov., three cold-adapted plant growth-promoting bacteria isolated from root of Larix gmelinii in Great Khingan.</title>
        <authorList>
            <person name="Xue H."/>
        </authorList>
    </citation>
    <scope>NUCLEOTIDE SEQUENCE [LARGE SCALE GENOMIC DNA]</scope>
    <source>
        <strain evidence="1 2">N5-1-1-5</strain>
    </source>
</reference>
<dbReference type="InterPro" id="IPR029058">
    <property type="entry name" value="AB_hydrolase_fold"/>
</dbReference>
<evidence type="ECO:0000313" key="1">
    <source>
        <dbReference type="EMBL" id="MCR8632516.1"/>
    </source>
</evidence>